<dbReference type="EMBL" id="PJQM01001178">
    <property type="protein sequence ID" value="RCI03009.1"/>
    <property type="molecule type" value="Genomic_DNA"/>
</dbReference>
<proteinExistence type="predicted"/>
<dbReference type="Proteomes" id="UP000253551">
    <property type="component" value="Unassembled WGS sequence"/>
</dbReference>
<keyword evidence="3" id="KW-1185">Reference proteome</keyword>
<evidence type="ECO:0000313" key="2">
    <source>
        <dbReference type="EMBL" id="RCI03009.1"/>
    </source>
</evidence>
<accession>A0A367KLG7</accession>
<evidence type="ECO:0000313" key="3">
    <source>
        <dbReference type="Proteomes" id="UP000253551"/>
    </source>
</evidence>
<name>A0A367KLG7_RHIST</name>
<protein>
    <submittedName>
        <fullName evidence="2">Uncharacterized protein</fullName>
    </submittedName>
</protein>
<reference evidence="2 3" key="1">
    <citation type="journal article" date="2018" name="G3 (Bethesda)">
        <title>Phylogenetic and Phylogenomic Definition of Rhizopus Species.</title>
        <authorList>
            <person name="Gryganskyi A.P."/>
            <person name="Golan J."/>
            <person name="Dolatabadi S."/>
            <person name="Mondo S."/>
            <person name="Robb S."/>
            <person name="Idnurm A."/>
            <person name="Muszewska A."/>
            <person name="Steczkiewicz K."/>
            <person name="Masonjones S."/>
            <person name="Liao H.L."/>
            <person name="Gajdeczka M.T."/>
            <person name="Anike F."/>
            <person name="Vuek A."/>
            <person name="Anishchenko I.M."/>
            <person name="Voigt K."/>
            <person name="de Hoog G.S."/>
            <person name="Smith M.E."/>
            <person name="Heitman J."/>
            <person name="Vilgalys R."/>
            <person name="Stajich J.E."/>
        </authorList>
    </citation>
    <scope>NUCLEOTIDE SEQUENCE [LARGE SCALE GENOMIC DNA]</scope>
    <source>
        <strain evidence="2 3">LSU 92-RS-03</strain>
    </source>
</reference>
<gene>
    <name evidence="2" type="ORF">CU098_010337</name>
</gene>
<dbReference type="OrthoDB" id="2257138at2759"/>
<sequence>MEGSLASNRSYRLYMGHGNWINLGEKITNELLEIFAKGDPARHQLAPGLFIDIIPHDVDFNSANIDMRGLMRADLVYEPTQEKSTQQNMSIFVRDLLNEQNIVDAFPPTKPDEELPKITSLPSHRHLSLIPSVSNSTRRKNKLGHTSSSSSILSKSKKKSYPPCQIKNQKARKSELVLPLIESTCMNPIMYDNHHQLPNILWSLPTTSYASFRINETNFNFHNSPVATSIVSASDTAHTSSSASSHIMEFENQLPSPYQLLNGYGQELSSFEEPAMSFYNLHSSTSSLTAVTPLPFNCFSENHQNFEKDDSLSTEDGRTNTRPSILAHSEPITMKSHLKRQQCSMDTDSYSSSSPGLNEISTLPNDMDNSLHENFKYILL</sequence>
<comment type="caution">
    <text evidence="2">The sequence shown here is derived from an EMBL/GenBank/DDBJ whole genome shotgun (WGS) entry which is preliminary data.</text>
</comment>
<dbReference type="AlphaFoldDB" id="A0A367KLG7"/>
<evidence type="ECO:0000256" key="1">
    <source>
        <dbReference type="SAM" id="MobiDB-lite"/>
    </source>
</evidence>
<organism evidence="2 3">
    <name type="scientific">Rhizopus stolonifer</name>
    <name type="common">Rhizopus nigricans</name>
    <dbReference type="NCBI Taxonomy" id="4846"/>
    <lineage>
        <taxon>Eukaryota</taxon>
        <taxon>Fungi</taxon>
        <taxon>Fungi incertae sedis</taxon>
        <taxon>Mucoromycota</taxon>
        <taxon>Mucoromycotina</taxon>
        <taxon>Mucoromycetes</taxon>
        <taxon>Mucorales</taxon>
        <taxon>Mucorineae</taxon>
        <taxon>Rhizopodaceae</taxon>
        <taxon>Rhizopus</taxon>
    </lineage>
</organism>
<feature type="region of interest" description="Disordered" evidence="1">
    <location>
        <begin position="129"/>
        <end position="166"/>
    </location>
</feature>